<proteinExistence type="predicted"/>
<reference evidence="1" key="2">
    <citation type="submission" date="2023-05" db="EMBL/GenBank/DDBJ databases">
        <authorList>
            <person name="Fouks B."/>
        </authorList>
    </citation>
    <scope>NUCLEOTIDE SEQUENCE</scope>
    <source>
        <strain evidence="1">Stay&amp;Tobe</strain>
        <tissue evidence="1">Testes</tissue>
    </source>
</reference>
<dbReference type="Proteomes" id="UP001233999">
    <property type="component" value="Unassembled WGS sequence"/>
</dbReference>
<evidence type="ECO:0000313" key="2">
    <source>
        <dbReference type="Proteomes" id="UP001233999"/>
    </source>
</evidence>
<comment type="caution">
    <text evidence="1">The sequence shown here is derived from an EMBL/GenBank/DDBJ whole genome shotgun (WGS) entry which is preliminary data.</text>
</comment>
<protein>
    <submittedName>
        <fullName evidence="1">Uncharacterized protein</fullName>
    </submittedName>
</protein>
<feature type="non-terminal residue" evidence="1">
    <location>
        <position position="61"/>
    </location>
</feature>
<gene>
    <name evidence="1" type="ORF">L9F63_011827</name>
</gene>
<feature type="non-terminal residue" evidence="1">
    <location>
        <position position="1"/>
    </location>
</feature>
<dbReference type="EMBL" id="JASPKZ010001618">
    <property type="protein sequence ID" value="KAJ9597306.1"/>
    <property type="molecule type" value="Genomic_DNA"/>
</dbReference>
<sequence length="61" mass="7095">VCYTRRLFQTSVAVDEEFFILNNWNQIEEVQWSDWRIGPPRSIQLSDQLLGGTRTCLGIHG</sequence>
<evidence type="ECO:0000313" key="1">
    <source>
        <dbReference type="EMBL" id="KAJ9597306.1"/>
    </source>
</evidence>
<keyword evidence="2" id="KW-1185">Reference proteome</keyword>
<reference evidence="1" key="1">
    <citation type="journal article" date="2023" name="IScience">
        <title>Live-bearing cockroach genome reveals convergent evolutionary mechanisms linked to viviparity in insects and beyond.</title>
        <authorList>
            <person name="Fouks B."/>
            <person name="Harrison M.C."/>
            <person name="Mikhailova A.A."/>
            <person name="Marchal E."/>
            <person name="English S."/>
            <person name="Carruthers M."/>
            <person name="Jennings E.C."/>
            <person name="Chiamaka E.L."/>
            <person name="Frigard R.A."/>
            <person name="Pippel M."/>
            <person name="Attardo G.M."/>
            <person name="Benoit J.B."/>
            <person name="Bornberg-Bauer E."/>
            <person name="Tobe S.S."/>
        </authorList>
    </citation>
    <scope>NUCLEOTIDE SEQUENCE</scope>
    <source>
        <strain evidence="1">Stay&amp;Tobe</strain>
    </source>
</reference>
<organism evidence="1 2">
    <name type="scientific">Diploptera punctata</name>
    <name type="common">Pacific beetle cockroach</name>
    <dbReference type="NCBI Taxonomy" id="6984"/>
    <lineage>
        <taxon>Eukaryota</taxon>
        <taxon>Metazoa</taxon>
        <taxon>Ecdysozoa</taxon>
        <taxon>Arthropoda</taxon>
        <taxon>Hexapoda</taxon>
        <taxon>Insecta</taxon>
        <taxon>Pterygota</taxon>
        <taxon>Neoptera</taxon>
        <taxon>Polyneoptera</taxon>
        <taxon>Dictyoptera</taxon>
        <taxon>Blattodea</taxon>
        <taxon>Blaberoidea</taxon>
        <taxon>Blaberidae</taxon>
        <taxon>Diplopterinae</taxon>
        <taxon>Diploptera</taxon>
    </lineage>
</organism>
<name>A0AAD8AE17_DIPPU</name>
<accession>A0AAD8AE17</accession>
<dbReference type="AlphaFoldDB" id="A0AAD8AE17"/>